<sequence>MRITCPDCAAQYELPPEAQARLPMRVRCAQCDTEWQAEPPPPAEPEVDPIPSPDSDDEFEFKPIQSLEAESAPSPEPEPPAPEPGQPARLETPFEPKSPRPTPAPPTQSPSARTLWIGSILLLIALIVLVLALHGPISRAWPPSQRLFDAIGLSAPPT</sequence>
<evidence type="ECO:0000313" key="5">
    <source>
        <dbReference type="Proteomes" id="UP000186308"/>
    </source>
</evidence>
<organism evidence="4 5">
    <name type="scientific">Acidiphilium rubrum</name>
    <dbReference type="NCBI Taxonomy" id="526"/>
    <lineage>
        <taxon>Bacteria</taxon>
        <taxon>Pseudomonadati</taxon>
        <taxon>Pseudomonadota</taxon>
        <taxon>Alphaproteobacteria</taxon>
        <taxon>Acetobacterales</taxon>
        <taxon>Acidocellaceae</taxon>
        <taxon>Acidiphilium</taxon>
    </lineage>
</organism>
<dbReference type="RefSeq" id="WP_139334148.1">
    <property type="nucleotide sequence ID" value="NZ_FTNE01000025.1"/>
</dbReference>
<dbReference type="AlphaFoldDB" id="A0A8G2FEL9"/>
<feature type="compositionally biased region" description="Pro residues" evidence="1">
    <location>
        <begin position="99"/>
        <end position="108"/>
    </location>
</feature>
<evidence type="ECO:0000256" key="1">
    <source>
        <dbReference type="SAM" id="MobiDB-lite"/>
    </source>
</evidence>
<comment type="caution">
    <text evidence="4">The sequence shown here is derived from an EMBL/GenBank/DDBJ whole genome shotgun (WGS) entry which is preliminary data.</text>
</comment>
<keyword evidence="2" id="KW-0812">Transmembrane</keyword>
<keyword evidence="2" id="KW-0472">Membrane</keyword>
<feature type="transmembrane region" description="Helical" evidence="2">
    <location>
        <begin position="115"/>
        <end position="137"/>
    </location>
</feature>
<proteinExistence type="predicted"/>
<keyword evidence="5" id="KW-1185">Reference proteome</keyword>
<evidence type="ECO:0000259" key="3">
    <source>
        <dbReference type="Pfam" id="PF13717"/>
    </source>
</evidence>
<keyword evidence="2" id="KW-1133">Transmembrane helix</keyword>
<feature type="compositionally biased region" description="Pro residues" evidence="1">
    <location>
        <begin position="74"/>
        <end position="85"/>
    </location>
</feature>
<dbReference type="Proteomes" id="UP000186308">
    <property type="component" value="Unassembled WGS sequence"/>
</dbReference>
<protein>
    <submittedName>
        <fullName evidence="4">MJ0042 family finger-like domain-containing protein</fullName>
    </submittedName>
</protein>
<dbReference type="EMBL" id="FTNE01000025">
    <property type="protein sequence ID" value="SIR34016.1"/>
    <property type="molecule type" value="Genomic_DNA"/>
</dbReference>
<feature type="region of interest" description="Disordered" evidence="1">
    <location>
        <begin position="33"/>
        <end position="110"/>
    </location>
</feature>
<gene>
    <name evidence="4" type="ORF">SAMN05421828_12536</name>
</gene>
<evidence type="ECO:0000256" key="2">
    <source>
        <dbReference type="SAM" id="Phobius"/>
    </source>
</evidence>
<dbReference type="OrthoDB" id="7159357at2"/>
<reference evidence="4 5" key="1">
    <citation type="submission" date="2017-01" db="EMBL/GenBank/DDBJ databases">
        <authorList>
            <person name="Varghese N."/>
            <person name="Submissions S."/>
        </authorList>
    </citation>
    <scope>NUCLEOTIDE SEQUENCE [LARGE SCALE GENOMIC DNA]</scope>
    <source>
        <strain evidence="4 5">ATCC 35905</strain>
    </source>
</reference>
<dbReference type="PRINTS" id="PR01217">
    <property type="entry name" value="PRICHEXTENSN"/>
</dbReference>
<name>A0A8G2FEL9_ACIRU</name>
<feature type="compositionally biased region" description="Pro residues" evidence="1">
    <location>
        <begin position="38"/>
        <end position="52"/>
    </location>
</feature>
<dbReference type="Pfam" id="PF13717">
    <property type="entry name" value="Zn_ribbon_4"/>
    <property type="match status" value="1"/>
</dbReference>
<dbReference type="InterPro" id="IPR011723">
    <property type="entry name" value="Znf/thioredoxin_put"/>
</dbReference>
<dbReference type="NCBIfam" id="TIGR02098">
    <property type="entry name" value="MJ0042_CXXC"/>
    <property type="match status" value="1"/>
</dbReference>
<accession>A0A8G2FEL9</accession>
<evidence type="ECO:0000313" key="4">
    <source>
        <dbReference type="EMBL" id="SIR34016.1"/>
    </source>
</evidence>
<feature type="domain" description="Zinc finger/thioredoxin putative" evidence="3">
    <location>
        <begin position="1"/>
        <end position="35"/>
    </location>
</feature>